<dbReference type="VEuPathDB" id="FungiDB:PPTG_23739"/>
<protein>
    <submittedName>
        <fullName evidence="1">Uncharacterized protein</fullName>
    </submittedName>
</protein>
<evidence type="ECO:0000313" key="2">
    <source>
        <dbReference type="Proteomes" id="UP000018817"/>
    </source>
</evidence>
<name>W2PRX8_PHYN3</name>
<reference evidence="1 2" key="2">
    <citation type="submission" date="2013-11" db="EMBL/GenBank/DDBJ databases">
        <title>The Genome Sequence of Phytophthora parasitica INRA-310.</title>
        <authorList>
            <consortium name="The Broad Institute Genomics Platform"/>
            <person name="Russ C."/>
            <person name="Tyler B."/>
            <person name="Panabieres F."/>
            <person name="Shan W."/>
            <person name="Tripathy S."/>
            <person name="Grunwald N."/>
            <person name="Machado M."/>
            <person name="Johnson C.S."/>
            <person name="Arredondo F."/>
            <person name="Hong C."/>
            <person name="Coffey M."/>
            <person name="Young S.K."/>
            <person name="Zeng Q."/>
            <person name="Gargeya S."/>
            <person name="Fitzgerald M."/>
            <person name="Abouelleil A."/>
            <person name="Alvarado L."/>
            <person name="Chapman S.B."/>
            <person name="Gainer-Dewar J."/>
            <person name="Goldberg J."/>
            <person name="Griggs A."/>
            <person name="Gujja S."/>
            <person name="Hansen M."/>
            <person name="Howarth C."/>
            <person name="Imamovic A."/>
            <person name="Ireland A."/>
            <person name="Larimer J."/>
            <person name="McCowan C."/>
            <person name="Murphy C."/>
            <person name="Pearson M."/>
            <person name="Poon T.W."/>
            <person name="Priest M."/>
            <person name="Roberts A."/>
            <person name="Saif S."/>
            <person name="Shea T."/>
            <person name="Sykes S."/>
            <person name="Wortman J."/>
            <person name="Nusbaum C."/>
            <person name="Birren B."/>
        </authorList>
    </citation>
    <scope>NUCLEOTIDE SEQUENCE [LARGE SCALE GENOMIC DNA]</scope>
    <source>
        <strain evidence="1 2">INRA-310</strain>
    </source>
</reference>
<sequence>MSIHSGDYVILVDDEINSVTKKGFVKIFTSKSSFRQFPSQEPVNVECRQHR</sequence>
<dbReference type="EMBL" id="KI669609">
    <property type="protein sequence ID" value="ETN03718.1"/>
    <property type="molecule type" value="Genomic_DNA"/>
</dbReference>
<dbReference type="Proteomes" id="UP000018817">
    <property type="component" value="Unassembled WGS sequence"/>
</dbReference>
<dbReference type="AlphaFoldDB" id="W2PRX8"/>
<accession>W2PRX8</accession>
<dbReference type="RefSeq" id="XP_008910945.1">
    <property type="nucleotide sequence ID" value="XM_008912697.1"/>
</dbReference>
<dbReference type="GeneID" id="20192338"/>
<gene>
    <name evidence="1" type="ORF">PPTG_23739</name>
</gene>
<reference evidence="2" key="1">
    <citation type="submission" date="2011-12" db="EMBL/GenBank/DDBJ databases">
        <authorList>
            <consortium name="The Broad Institute Genome Sequencing Platform"/>
            <person name="Russ C."/>
            <person name="Tyler B."/>
            <person name="Panabieres F."/>
            <person name="Shan W."/>
            <person name="Tripathy S."/>
            <person name="Grunwald N."/>
            <person name="Machado M."/>
            <person name="Young S.K."/>
            <person name="Zeng Q."/>
            <person name="Gargeya S."/>
            <person name="Fitzgerald M."/>
            <person name="Haas B."/>
            <person name="Abouelleil A."/>
            <person name="Alvarado L."/>
            <person name="Arachchi H.M."/>
            <person name="Berlin A."/>
            <person name="Chapman S.B."/>
            <person name="Gearin G."/>
            <person name="Goldberg J."/>
            <person name="Griggs A."/>
            <person name="Gujja S."/>
            <person name="Hansen M."/>
            <person name="Heiman D."/>
            <person name="Howarth C."/>
            <person name="Larimer J."/>
            <person name="Lui A."/>
            <person name="MacDonald P.J.P."/>
            <person name="McCowen C."/>
            <person name="Montmayeur A."/>
            <person name="Murphy C."/>
            <person name="Neiman D."/>
            <person name="Pearson M."/>
            <person name="Priest M."/>
            <person name="Roberts A."/>
            <person name="Saif S."/>
            <person name="Shea T."/>
            <person name="Sisk P."/>
            <person name="Stolte C."/>
            <person name="Sykes S."/>
            <person name="Wortman J."/>
            <person name="Nusbaum C."/>
            <person name="Birren B."/>
        </authorList>
    </citation>
    <scope>NUCLEOTIDE SEQUENCE [LARGE SCALE GENOMIC DNA]</scope>
    <source>
        <strain evidence="2">INRA-310</strain>
    </source>
</reference>
<proteinExistence type="predicted"/>
<organism evidence="1 2">
    <name type="scientific">Phytophthora nicotianae (strain INRA-310)</name>
    <name type="common">Phytophthora parasitica</name>
    <dbReference type="NCBI Taxonomy" id="761204"/>
    <lineage>
        <taxon>Eukaryota</taxon>
        <taxon>Sar</taxon>
        <taxon>Stramenopiles</taxon>
        <taxon>Oomycota</taxon>
        <taxon>Peronosporomycetes</taxon>
        <taxon>Peronosporales</taxon>
        <taxon>Peronosporaceae</taxon>
        <taxon>Phytophthora</taxon>
    </lineage>
</organism>
<evidence type="ECO:0000313" key="1">
    <source>
        <dbReference type="EMBL" id="ETN03718.1"/>
    </source>
</evidence>